<feature type="compositionally biased region" description="Low complexity" evidence="1">
    <location>
        <begin position="82"/>
        <end position="91"/>
    </location>
</feature>
<feature type="domain" description="HTH cro/C1-type" evidence="2">
    <location>
        <begin position="17"/>
        <end position="49"/>
    </location>
</feature>
<sequence>MAYRTTDELLADIGQDLRQLRKQAGLSQALLAQKAGISERALRNLEGGQGSSLATFIGVLKALRQDSVLDALSRPAEPSPMQLLRQRQQLRGGHGQG</sequence>
<dbReference type="PROSITE" id="PS50943">
    <property type="entry name" value="HTH_CROC1"/>
    <property type="match status" value="1"/>
</dbReference>
<dbReference type="STRING" id="336566.ABB30_12225"/>
<evidence type="ECO:0000259" key="2">
    <source>
        <dbReference type="PROSITE" id="PS50943"/>
    </source>
</evidence>
<dbReference type="AlphaFoldDB" id="A0A0R0DBG1"/>
<keyword evidence="4" id="KW-1185">Reference proteome</keyword>
<feature type="region of interest" description="Disordered" evidence="1">
    <location>
        <begin position="72"/>
        <end position="97"/>
    </location>
</feature>
<dbReference type="Proteomes" id="UP000050956">
    <property type="component" value="Unassembled WGS sequence"/>
</dbReference>
<dbReference type="CDD" id="cd00093">
    <property type="entry name" value="HTH_XRE"/>
    <property type="match status" value="1"/>
</dbReference>
<evidence type="ECO:0000256" key="1">
    <source>
        <dbReference type="SAM" id="MobiDB-lite"/>
    </source>
</evidence>
<accession>A0A0R0DBG1</accession>
<dbReference type="SMART" id="SM00530">
    <property type="entry name" value="HTH_XRE"/>
    <property type="match status" value="1"/>
</dbReference>
<reference evidence="3 4" key="1">
    <citation type="submission" date="2015-05" db="EMBL/GenBank/DDBJ databases">
        <title>Genome sequencing and analysis of members of genus Stenotrophomonas.</title>
        <authorList>
            <person name="Patil P.P."/>
            <person name="Midha S."/>
            <person name="Patil P.B."/>
        </authorList>
    </citation>
    <scope>NUCLEOTIDE SEQUENCE [LARGE SCALE GENOMIC DNA]</scope>
    <source>
        <strain evidence="3 4">DSM 24757</strain>
    </source>
</reference>
<evidence type="ECO:0000313" key="4">
    <source>
        <dbReference type="Proteomes" id="UP000050956"/>
    </source>
</evidence>
<organism evidence="3 4">
    <name type="scientific">Stenotrophomonas ginsengisoli</name>
    <dbReference type="NCBI Taxonomy" id="336566"/>
    <lineage>
        <taxon>Bacteria</taxon>
        <taxon>Pseudomonadati</taxon>
        <taxon>Pseudomonadota</taxon>
        <taxon>Gammaproteobacteria</taxon>
        <taxon>Lysobacterales</taxon>
        <taxon>Lysobacteraceae</taxon>
        <taxon>Stenotrophomonas</taxon>
    </lineage>
</organism>
<dbReference type="PATRIC" id="fig|336566.3.peg.1948"/>
<name>A0A0R0DBG1_9GAMM</name>
<evidence type="ECO:0000313" key="3">
    <source>
        <dbReference type="EMBL" id="KRG75214.1"/>
    </source>
</evidence>
<comment type="caution">
    <text evidence="3">The sequence shown here is derived from an EMBL/GenBank/DDBJ whole genome shotgun (WGS) entry which is preliminary data.</text>
</comment>
<dbReference type="GO" id="GO:0003677">
    <property type="term" value="F:DNA binding"/>
    <property type="evidence" value="ECO:0007669"/>
    <property type="project" value="InterPro"/>
</dbReference>
<dbReference type="EMBL" id="LDJM01000032">
    <property type="protein sequence ID" value="KRG75214.1"/>
    <property type="molecule type" value="Genomic_DNA"/>
</dbReference>
<dbReference type="RefSeq" id="WP_057638594.1">
    <property type="nucleotide sequence ID" value="NZ_LDJM01000032.1"/>
</dbReference>
<dbReference type="InterPro" id="IPR001387">
    <property type="entry name" value="Cro/C1-type_HTH"/>
</dbReference>
<dbReference type="SUPFAM" id="SSF47413">
    <property type="entry name" value="lambda repressor-like DNA-binding domains"/>
    <property type="match status" value="1"/>
</dbReference>
<protein>
    <recommendedName>
        <fullName evidence="2">HTH cro/C1-type domain-containing protein</fullName>
    </recommendedName>
</protein>
<proteinExistence type="predicted"/>
<dbReference type="Pfam" id="PF13560">
    <property type="entry name" value="HTH_31"/>
    <property type="match status" value="1"/>
</dbReference>
<gene>
    <name evidence="3" type="ORF">ABB30_12225</name>
</gene>
<dbReference type="OrthoDB" id="2959414at2"/>
<dbReference type="InterPro" id="IPR010982">
    <property type="entry name" value="Lambda_DNA-bd_dom_sf"/>
</dbReference>
<dbReference type="Gene3D" id="1.10.260.40">
    <property type="entry name" value="lambda repressor-like DNA-binding domains"/>
    <property type="match status" value="1"/>
</dbReference>